<evidence type="ECO:0000259" key="1">
    <source>
        <dbReference type="PROSITE" id="PS51186"/>
    </source>
</evidence>
<proteinExistence type="predicted"/>
<name>A0AAE4C0T8_9FLAO</name>
<dbReference type="PROSITE" id="PS51186">
    <property type="entry name" value="GNAT"/>
    <property type="match status" value="1"/>
</dbReference>
<dbReference type="EMBL" id="JAVDQY010000001">
    <property type="protein sequence ID" value="MDR6525751.1"/>
    <property type="molecule type" value="Genomic_DNA"/>
</dbReference>
<dbReference type="RefSeq" id="WP_284461664.1">
    <property type="nucleotide sequence ID" value="NZ_JAVDQY010000001.1"/>
</dbReference>
<evidence type="ECO:0000313" key="2">
    <source>
        <dbReference type="EMBL" id="MDR6525751.1"/>
    </source>
</evidence>
<feature type="domain" description="N-acetyltransferase" evidence="1">
    <location>
        <begin position="17"/>
        <end position="173"/>
    </location>
</feature>
<dbReference type="AlphaFoldDB" id="A0AAE4C0T8"/>
<dbReference type="InterPro" id="IPR000182">
    <property type="entry name" value="GNAT_dom"/>
</dbReference>
<dbReference type="InterPro" id="IPR016181">
    <property type="entry name" value="Acyl_CoA_acyltransferase"/>
</dbReference>
<evidence type="ECO:0000313" key="3">
    <source>
        <dbReference type="Proteomes" id="UP001184861"/>
    </source>
</evidence>
<gene>
    <name evidence="2" type="ORF">J2787_001121</name>
</gene>
<comment type="caution">
    <text evidence="2">The sequence shown here is derived from an EMBL/GenBank/DDBJ whole genome shotgun (WGS) entry which is preliminary data.</text>
</comment>
<organism evidence="2 3">
    <name type="scientific">Chryseobacterium rhizosphaerae</name>
    <dbReference type="NCBI Taxonomy" id="395937"/>
    <lineage>
        <taxon>Bacteria</taxon>
        <taxon>Pseudomonadati</taxon>
        <taxon>Bacteroidota</taxon>
        <taxon>Flavobacteriia</taxon>
        <taxon>Flavobacteriales</taxon>
        <taxon>Weeksellaceae</taxon>
        <taxon>Chryseobacterium group</taxon>
        <taxon>Chryseobacterium</taxon>
    </lineage>
</organism>
<dbReference type="PANTHER" id="PTHR43792:SF1">
    <property type="entry name" value="N-ACETYLTRANSFERASE DOMAIN-CONTAINING PROTEIN"/>
    <property type="match status" value="1"/>
</dbReference>
<dbReference type="Gene3D" id="3.40.630.30">
    <property type="match status" value="1"/>
</dbReference>
<protein>
    <submittedName>
        <fullName evidence="2">Ribosomal-protein-alanine N-acetyltransferase</fullName>
        <ecNumber evidence="2">2.3.1.267</ecNumber>
    </submittedName>
</protein>
<dbReference type="InterPro" id="IPR051531">
    <property type="entry name" value="N-acetyltransferase"/>
</dbReference>
<dbReference type="GO" id="GO:0008999">
    <property type="term" value="F:protein-N-terminal-alanine acetyltransferase activity"/>
    <property type="evidence" value="ECO:0007669"/>
    <property type="project" value="UniProtKB-EC"/>
</dbReference>
<dbReference type="CDD" id="cd04301">
    <property type="entry name" value="NAT_SF"/>
    <property type="match status" value="1"/>
</dbReference>
<dbReference type="EC" id="2.3.1.267" evidence="2"/>
<dbReference type="PANTHER" id="PTHR43792">
    <property type="entry name" value="GNAT FAMILY, PUTATIVE (AFU_ORTHOLOGUE AFUA_3G00765)-RELATED-RELATED"/>
    <property type="match status" value="1"/>
</dbReference>
<dbReference type="Pfam" id="PF13302">
    <property type="entry name" value="Acetyltransf_3"/>
    <property type="match status" value="1"/>
</dbReference>
<reference evidence="2" key="1">
    <citation type="submission" date="2023-07" db="EMBL/GenBank/DDBJ databases">
        <title>Sorghum-associated microbial communities from plants grown in Nebraska, USA.</title>
        <authorList>
            <person name="Schachtman D."/>
        </authorList>
    </citation>
    <scope>NUCLEOTIDE SEQUENCE</scope>
    <source>
        <strain evidence="2">DS2360</strain>
    </source>
</reference>
<accession>A0AAE4C0T8</accession>
<keyword evidence="2" id="KW-0012">Acyltransferase</keyword>
<dbReference type="Proteomes" id="UP001184861">
    <property type="component" value="Unassembled WGS sequence"/>
</dbReference>
<dbReference type="SUPFAM" id="SSF55729">
    <property type="entry name" value="Acyl-CoA N-acyltransferases (Nat)"/>
    <property type="match status" value="1"/>
</dbReference>
<keyword evidence="2" id="KW-0808">Transferase</keyword>
<sequence length="184" mass="20832">MLTINFSEFPELETERLKLRRADVNDINELFALRSDPKVMEYIPKPVATSIEEASEHLKAIDEKISSNEIINWAITLKGDAKMIGTIGYYHIKPEHYRAEIGYMLLPDFQGKGYVTEAIAEVVNYGFATMGLHSVEALIDPANLGSAKVLEKCDFMKEGHFKESEFYNGEFIDTVIYSKVNGQN</sequence>